<organism evidence="3">
    <name type="scientific">marine sediment metagenome</name>
    <dbReference type="NCBI Taxonomy" id="412755"/>
    <lineage>
        <taxon>unclassified sequences</taxon>
        <taxon>metagenomes</taxon>
        <taxon>ecological metagenomes</taxon>
    </lineage>
</organism>
<dbReference type="AlphaFoldDB" id="X0W6G0"/>
<dbReference type="PANTHER" id="PTHR32481">
    <property type="entry name" value="AMINOPEPTIDASE"/>
    <property type="match status" value="1"/>
</dbReference>
<dbReference type="InterPro" id="IPR051464">
    <property type="entry name" value="Peptidase_M42_aminopept"/>
</dbReference>
<sequence length="153" mass="16190">AATVQEEVGLRGARTSAQMIQPDVGFALEVDISGDVPGVDSTKLTASMSNGPSILVADGSMLPNPNLKHFVIDVAKEMGMDLQLSIIARGGTDAGVMHITGSGCPSLVLGIPTRHIHSHYGILDVADLEKCVDLLIEILKRLDQKTIDSFTKI</sequence>
<protein>
    <recommendedName>
        <fullName evidence="4">Peptidase M42 family protein</fullName>
    </recommendedName>
</protein>
<gene>
    <name evidence="3" type="ORF">S01H1_49998</name>
</gene>
<reference evidence="3" key="1">
    <citation type="journal article" date="2014" name="Front. Microbiol.">
        <title>High frequency of phylogenetically diverse reductive dehalogenase-homologous genes in deep subseafloor sedimentary metagenomes.</title>
        <authorList>
            <person name="Kawai M."/>
            <person name="Futagami T."/>
            <person name="Toyoda A."/>
            <person name="Takaki Y."/>
            <person name="Nishi S."/>
            <person name="Hori S."/>
            <person name="Arai W."/>
            <person name="Tsubouchi T."/>
            <person name="Morono Y."/>
            <person name="Uchiyama I."/>
            <person name="Ito T."/>
            <person name="Fujiyama A."/>
            <person name="Inagaki F."/>
            <person name="Takami H."/>
        </authorList>
    </citation>
    <scope>NUCLEOTIDE SEQUENCE</scope>
    <source>
        <strain evidence="3">Expedition CK06-06</strain>
    </source>
</reference>
<dbReference type="Gene3D" id="3.40.630.10">
    <property type="entry name" value="Zn peptidases"/>
    <property type="match status" value="1"/>
</dbReference>
<evidence type="ECO:0000256" key="1">
    <source>
        <dbReference type="ARBA" id="ARBA00022723"/>
    </source>
</evidence>
<dbReference type="GO" id="GO:0046872">
    <property type="term" value="F:metal ion binding"/>
    <property type="evidence" value="ECO:0007669"/>
    <property type="project" value="UniProtKB-KW"/>
</dbReference>
<keyword evidence="2" id="KW-0378">Hydrolase</keyword>
<dbReference type="PANTHER" id="PTHR32481:SF0">
    <property type="entry name" value="AMINOPEPTIDASE YPDE-RELATED"/>
    <property type="match status" value="1"/>
</dbReference>
<name>X0W6G0_9ZZZZ</name>
<dbReference type="Pfam" id="PF05343">
    <property type="entry name" value="Peptidase_M42"/>
    <property type="match status" value="1"/>
</dbReference>
<evidence type="ECO:0000313" key="3">
    <source>
        <dbReference type="EMBL" id="GAG26464.1"/>
    </source>
</evidence>
<comment type="caution">
    <text evidence="3">The sequence shown here is derived from an EMBL/GenBank/DDBJ whole genome shotgun (WGS) entry which is preliminary data.</text>
</comment>
<accession>X0W6G0</accession>
<keyword evidence="1" id="KW-0479">Metal-binding</keyword>
<evidence type="ECO:0000256" key="2">
    <source>
        <dbReference type="ARBA" id="ARBA00022801"/>
    </source>
</evidence>
<dbReference type="GO" id="GO:0016787">
    <property type="term" value="F:hydrolase activity"/>
    <property type="evidence" value="ECO:0007669"/>
    <property type="project" value="UniProtKB-KW"/>
</dbReference>
<feature type="non-terminal residue" evidence="3">
    <location>
        <position position="1"/>
    </location>
</feature>
<dbReference type="InterPro" id="IPR008007">
    <property type="entry name" value="Peptidase_M42"/>
</dbReference>
<dbReference type="SUPFAM" id="SSF53187">
    <property type="entry name" value="Zn-dependent exopeptidases"/>
    <property type="match status" value="1"/>
</dbReference>
<proteinExistence type="predicted"/>
<evidence type="ECO:0008006" key="4">
    <source>
        <dbReference type="Google" id="ProtNLM"/>
    </source>
</evidence>
<dbReference type="EMBL" id="BARS01032195">
    <property type="protein sequence ID" value="GAG26464.1"/>
    <property type="molecule type" value="Genomic_DNA"/>
</dbReference>